<evidence type="ECO:0000256" key="3">
    <source>
        <dbReference type="ARBA" id="ARBA00009528"/>
    </source>
</evidence>
<dbReference type="Gene3D" id="3.40.630.10">
    <property type="entry name" value="Zn peptidases"/>
    <property type="match status" value="1"/>
</dbReference>
<evidence type="ECO:0000256" key="1">
    <source>
        <dbReference type="ARBA" id="ARBA00000135"/>
    </source>
</evidence>
<dbReference type="STRING" id="156892.BM477_03995"/>
<dbReference type="PANTHER" id="PTHR11963">
    <property type="entry name" value="LEUCINE AMINOPEPTIDASE-RELATED"/>
    <property type="match status" value="1"/>
</dbReference>
<evidence type="ECO:0000259" key="9">
    <source>
        <dbReference type="PROSITE" id="PS00631"/>
    </source>
</evidence>
<feature type="active site" evidence="8">
    <location>
        <position position="336"/>
    </location>
</feature>
<dbReference type="Pfam" id="PF00883">
    <property type="entry name" value="Peptidase_M17"/>
    <property type="match status" value="1"/>
</dbReference>
<keyword evidence="8" id="KW-0479">Metal-binding</keyword>
<feature type="binding site" evidence="8">
    <location>
        <position position="255"/>
    </location>
    <ligand>
        <name>Mn(2+)</name>
        <dbReference type="ChEBI" id="CHEBI:29035"/>
        <label>2</label>
    </ligand>
</feature>
<feature type="binding site" evidence="8">
    <location>
        <position position="334"/>
    </location>
    <ligand>
        <name>Mn(2+)</name>
        <dbReference type="ChEBI" id="CHEBI:29035"/>
        <label>1</label>
    </ligand>
</feature>
<evidence type="ECO:0000256" key="4">
    <source>
        <dbReference type="ARBA" id="ARBA00022438"/>
    </source>
</evidence>
<dbReference type="AlphaFoldDB" id="A0A1Q5PRI9"/>
<dbReference type="GO" id="GO:0006508">
    <property type="term" value="P:proteolysis"/>
    <property type="evidence" value="ECO:0007669"/>
    <property type="project" value="UniProtKB-KW"/>
</dbReference>
<keyword evidence="5 8" id="KW-0645">Protease</keyword>
<dbReference type="HAMAP" id="MF_00181">
    <property type="entry name" value="Cytosol_peptidase_M17"/>
    <property type="match status" value="1"/>
</dbReference>
<feature type="binding site" evidence="8">
    <location>
        <position position="250"/>
    </location>
    <ligand>
        <name>Mn(2+)</name>
        <dbReference type="ChEBI" id="CHEBI:29035"/>
        <label>2</label>
    </ligand>
</feature>
<feature type="binding site" evidence="8">
    <location>
        <position position="255"/>
    </location>
    <ligand>
        <name>Mn(2+)</name>
        <dbReference type="ChEBI" id="CHEBI:29035"/>
        <label>1</label>
    </ligand>
</feature>
<evidence type="ECO:0000256" key="2">
    <source>
        <dbReference type="ARBA" id="ARBA00000967"/>
    </source>
</evidence>
<dbReference type="SUPFAM" id="SSF52949">
    <property type="entry name" value="Macro domain-like"/>
    <property type="match status" value="1"/>
</dbReference>
<comment type="function">
    <text evidence="7 8">Presumably involved in the processing and regular turnover of intracellular proteins. Catalyzes the removal of unsubstituted N-terminal amino acids from various peptides.</text>
</comment>
<dbReference type="EC" id="3.4.11.10" evidence="8"/>
<keyword evidence="11" id="KW-1185">Reference proteome</keyword>
<dbReference type="CDD" id="cd00433">
    <property type="entry name" value="Peptidase_M17"/>
    <property type="match status" value="1"/>
</dbReference>
<reference evidence="11" key="1">
    <citation type="submission" date="2016-11" db="EMBL/GenBank/DDBJ databases">
        <title>Actinomyces gypaetusis sp. nov. isolated from Gypaetus barbatus in Qinghai Tibet Plateau China.</title>
        <authorList>
            <person name="Meng X."/>
        </authorList>
    </citation>
    <scope>NUCLEOTIDE SEQUENCE [LARGE SCALE GENOMIC DNA]</scope>
    <source>
        <strain evidence="11">DSM 15383</strain>
    </source>
</reference>
<evidence type="ECO:0000256" key="5">
    <source>
        <dbReference type="ARBA" id="ARBA00022670"/>
    </source>
</evidence>
<dbReference type="InterPro" id="IPR008283">
    <property type="entry name" value="Peptidase_M17_N"/>
</dbReference>
<feature type="binding site" evidence="8">
    <location>
        <position position="334"/>
    </location>
    <ligand>
        <name>Mn(2+)</name>
        <dbReference type="ChEBI" id="CHEBI:29035"/>
        <label>2</label>
    </ligand>
</feature>
<name>A0A1Q5PRI9_9ACTO</name>
<evidence type="ECO:0000313" key="11">
    <source>
        <dbReference type="Proteomes" id="UP000186465"/>
    </source>
</evidence>
<keyword evidence="6 8" id="KW-0378">Hydrolase</keyword>
<dbReference type="InterPro" id="IPR011356">
    <property type="entry name" value="Leucine_aapep/pepB"/>
</dbReference>
<comment type="caution">
    <text evidence="10">The sequence shown here is derived from an EMBL/GenBank/DDBJ whole genome shotgun (WGS) entry which is preliminary data.</text>
</comment>
<dbReference type="PROSITE" id="PS00631">
    <property type="entry name" value="CYTOSOL_AP"/>
    <property type="match status" value="1"/>
</dbReference>
<dbReference type="InterPro" id="IPR043472">
    <property type="entry name" value="Macro_dom-like"/>
</dbReference>
<dbReference type="PRINTS" id="PR00481">
    <property type="entry name" value="LAMNOPPTDASE"/>
</dbReference>
<organism evidence="10 11">
    <name type="scientific">Boudabousia marimammalium</name>
    <dbReference type="NCBI Taxonomy" id="156892"/>
    <lineage>
        <taxon>Bacteria</taxon>
        <taxon>Bacillati</taxon>
        <taxon>Actinomycetota</taxon>
        <taxon>Actinomycetes</taxon>
        <taxon>Actinomycetales</taxon>
        <taxon>Actinomycetaceae</taxon>
        <taxon>Boudabousia</taxon>
    </lineage>
</organism>
<protein>
    <recommendedName>
        <fullName evidence="8">Probable cytosol aminopeptidase</fullName>
        <ecNumber evidence="8">3.4.11.1</ecNumber>
    </recommendedName>
    <alternativeName>
        <fullName evidence="8">Leucine aminopeptidase</fullName>
        <shortName evidence="8">LAP</shortName>
        <ecNumber evidence="8">3.4.11.10</ecNumber>
    </alternativeName>
    <alternativeName>
        <fullName evidence="8">Leucyl aminopeptidase</fullName>
    </alternativeName>
</protein>
<sequence>MTNFSLFTDDISTLNVKTIVLAVAKQGEEAAICQSSLDSQIIAELDTHLPALGMDGSAGSVVTTIAPAGISAETLTLVGVGKLDELDAEAFRRAAGVATRITKAESVAFDIATSDTEFAALVEGAALGAYRYDRYLSKKATRIESVSFAEEEGRQSQLDAVLKVSAAVSLTRDLVNTPSLDLYPEKFVELAREAIADLPIEIEVWDMERLRAEGCGGIVGVGQGSSRPPFMVRLSYSPNAATSHIALIGKGITFDSGGISLKPGLNMENMKSDMAGAATVLSATVAAAQLGLDTKVTTYLALAENLPSDTAQRPSDVVKIRNGKTVEVINTDAEGRMVMADALSLATELNPDAIIDVATLTGAQIIALGNRTAGLMGQGEVPDELAVSAQETGEPMWVMPIPEETAEANSSTVADVQNTGGRPAGMLVAANFLSNFVADFPWAHMDIAGPSYNTGAPWGFTPKGGTGMGVRTLIDYLISRQPA</sequence>
<gene>
    <name evidence="8" type="primary">pepA</name>
    <name evidence="10" type="ORF">BM477_03995</name>
</gene>
<evidence type="ECO:0000256" key="7">
    <source>
        <dbReference type="ARBA" id="ARBA00049972"/>
    </source>
</evidence>
<comment type="subcellular location">
    <subcellularLocation>
        <location evidence="8">Cytoplasm</location>
    </subcellularLocation>
</comment>
<dbReference type="EMBL" id="MPDM01000003">
    <property type="protein sequence ID" value="OKL50055.1"/>
    <property type="molecule type" value="Genomic_DNA"/>
</dbReference>
<dbReference type="EC" id="3.4.11.1" evidence="8"/>
<feature type="domain" description="Cytosol aminopeptidase" evidence="9">
    <location>
        <begin position="330"/>
        <end position="337"/>
    </location>
</feature>
<keyword evidence="4 8" id="KW-0031">Aminopeptidase</keyword>
<dbReference type="Pfam" id="PF02789">
    <property type="entry name" value="Peptidase_M17_N"/>
    <property type="match status" value="1"/>
</dbReference>
<comment type="cofactor">
    <cofactor evidence="8">
        <name>Mn(2+)</name>
        <dbReference type="ChEBI" id="CHEBI:29035"/>
    </cofactor>
    <text evidence="8">Binds 2 manganese ions per subunit.</text>
</comment>
<comment type="catalytic activity">
    <reaction evidence="2 8">
        <text>Release of an N-terminal amino acid, preferentially leucine, but not glutamic or aspartic acids.</text>
        <dbReference type="EC" id="3.4.11.10"/>
    </reaction>
</comment>
<dbReference type="RefSeq" id="WP_075361381.1">
    <property type="nucleotide sequence ID" value="NZ_MPDM01000003.1"/>
</dbReference>
<comment type="similarity">
    <text evidence="3 8">Belongs to the peptidase M17 family.</text>
</comment>
<dbReference type="InterPro" id="IPR023042">
    <property type="entry name" value="Peptidase_M17_leu_NH2_pept"/>
</dbReference>
<keyword evidence="8" id="KW-0963">Cytoplasm</keyword>
<dbReference type="GO" id="GO:0030145">
    <property type="term" value="F:manganese ion binding"/>
    <property type="evidence" value="ECO:0007669"/>
    <property type="project" value="UniProtKB-UniRule"/>
</dbReference>
<dbReference type="GO" id="GO:0005737">
    <property type="term" value="C:cytoplasm"/>
    <property type="evidence" value="ECO:0007669"/>
    <property type="project" value="UniProtKB-SubCell"/>
</dbReference>
<dbReference type="OrthoDB" id="9809354at2"/>
<comment type="catalytic activity">
    <reaction evidence="1 8">
        <text>Release of an N-terminal amino acid, Xaa-|-Yaa-, in which Xaa is preferably Leu, but may be other amino acids including Pro although not Arg or Lys, and Yaa may be Pro. Amino acid amides and methyl esters are also readily hydrolyzed, but rates on arylamides are exceedingly low.</text>
        <dbReference type="EC" id="3.4.11.1"/>
    </reaction>
</comment>
<feature type="binding site" evidence="8">
    <location>
        <position position="273"/>
    </location>
    <ligand>
        <name>Mn(2+)</name>
        <dbReference type="ChEBI" id="CHEBI:29035"/>
        <label>2</label>
    </ligand>
</feature>
<feature type="active site" evidence="8">
    <location>
        <position position="262"/>
    </location>
</feature>
<evidence type="ECO:0000313" key="10">
    <source>
        <dbReference type="EMBL" id="OKL50055.1"/>
    </source>
</evidence>
<dbReference type="SUPFAM" id="SSF53187">
    <property type="entry name" value="Zn-dependent exopeptidases"/>
    <property type="match status" value="1"/>
</dbReference>
<feature type="binding site" evidence="8">
    <location>
        <position position="332"/>
    </location>
    <ligand>
        <name>Mn(2+)</name>
        <dbReference type="ChEBI" id="CHEBI:29035"/>
        <label>1</label>
    </ligand>
</feature>
<dbReference type="Gene3D" id="3.40.220.10">
    <property type="entry name" value="Leucine Aminopeptidase, subunit E, domain 1"/>
    <property type="match status" value="1"/>
</dbReference>
<evidence type="ECO:0000256" key="8">
    <source>
        <dbReference type="HAMAP-Rule" id="MF_00181"/>
    </source>
</evidence>
<keyword evidence="8" id="KW-0464">Manganese</keyword>
<dbReference type="GO" id="GO:0070006">
    <property type="term" value="F:metalloaminopeptidase activity"/>
    <property type="evidence" value="ECO:0007669"/>
    <property type="project" value="InterPro"/>
</dbReference>
<proteinExistence type="inferred from homology"/>
<accession>A0A1Q5PRI9</accession>
<evidence type="ECO:0000256" key="6">
    <source>
        <dbReference type="ARBA" id="ARBA00022801"/>
    </source>
</evidence>
<dbReference type="NCBIfam" id="NF002073">
    <property type="entry name" value="PRK00913.1-2"/>
    <property type="match status" value="1"/>
</dbReference>
<dbReference type="Proteomes" id="UP000186465">
    <property type="component" value="Unassembled WGS sequence"/>
</dbReference>
<dbReference type="PANTHER" id="PTHR11963:SF23">
    <property type="entry name" value="CYTOSOL AMINOPEPTIDASE"/>
    <property type="match status" value="1"/>
</dbReference>
<dbReference type="InterPro" id="IPR000819">
    <property type="entry name" value="Peptidase_M17_C"/>
</dbReference>